<evidence type="ECO:0000256" key="1">
    <source>
        <dbReference type="ARBA" id="ARBA00008383"/>
    </source>
</evidence>
<evidence type="ECO:0000313" key="4">
    <source>
        <dbReference type="EMBL" id="MBL0002781.1"/>
    </source>
</evidence>
<dbReference type="SUPFAM" id="SSF89796">
    <property type="entry name" value="CoA-transferase family III (CaiB/BaiF)"/>
    <property type="match status" value="1"/>
</dbReference>
<dbReference type="Proteomes" id="UP000886632">
    <property type="component" value="Unassembled WGS sequence"/>
</dbReference>
<keyword evidence="2 4" id="KW-0808">Transferase</keyword>
<dbReference type="AlphaFoldDB" id="A0A9D7T5C9"/>
<gene>
    <name evidence="4" type="ORF">IPP00_01845</name>
</gene>
<dbReference type="GO" id="GO:0016740">
    <property type="term" value="F:transferase activity"/>
    <property type="evidence" value="ECO:0007669"/>
    <property type="project" value="UniProtKB-KW"/>
</dbReference>
<reference evidence="4" key="1">
    <citation type="submission" date="2020-10" db="EMBL/GenBank/DDBJ databases">
        <title>Connecting structure to function with the recovery of over 1000 high-quality activated sludge metagenome-assembled genomes encoding full-length rRNA genes using long-read sequencing.</title>
        <authorList>
            <person name="Singleton C.M."/>
            <person name="Petriglieri F."/>
            <person name="Kristensen J.M."/>
            <person name="Kirkegaard R.H."/>
            <person name="Michaelsen T.Y."/>
            <person name="Andersen M.H."/>
            <person name="Karst S.M."/>
            <person name="Dueholm M.S."/>
            <person name="Nielsen P.H."/>
            <person name="Albertsen M."/>
        </authorList>
    </citation>
    <scope>NUCLEOTIDE SEQUENCE</scope>
    <source>
        <strain evidence="4">Ribe_18-Q3-R11-54_MAXAC.001</strain>
    </source>
</reference>
<dbReference type="Gene3D" id="3.30.1540.10">
    <property type="entry name" value="formyl-coa transferase, domain 3"/>
    <property type="match status" value="1"/>
</dbReference>
<dbReference type="InterPro" id="IPR044855">
    <property type="entry name" value="CoA-Trfase_III_dom3_sf"/>
</dbReference>
<comment type="similarity">
    <text evidence="1">Belongs to the CoA-transferase III family.</text>
</comment>
<evidence type="ECO:0000256" key="2">
    <source>
        <dbReference type="ARBA" id="ARBA00022679"/>
    </source>
</evidence>
<dbReference type="InterPro" id="IPR023606">
    <property type="entry name" value="CoA-Trfase_III_dom_1_sf"/>
</dbReference>
<protein>
    <submittedName>
        <fullName evidence="4">CoA transferase</fullName>
    </submittedName>
</protein>
<dbReference type="Gene3D" id="3.40.50.10540">
    <property type="entry name" value="Crotonobetainyl-coa:carnitine coa-transferase, domain 1"/>
    <property type="match status" value="1"/>
</dbReference>
<dbReference type="InterPro" id="IPR003673">
    <property type="entry name" value="CoA-Trfase_fam_III"/>
</dbReference>
<comment type="caution">
    <text evidence="4">The sequence shown here is derived from an EMBL/GenBank/DDBJ whole genome shotgun (WGS) entry which is preliminary data.</text>
</comment>
<name>A0A9D7T5C9_9MICO</name>
<dbReference type="InterPro" id="IPR050509">
    <property type="entry name" value="CoA-transferase_III"/>
</dbReference>
<feature type="region of interest" description="Disordered" evidence="3">
    <location>
        <begin position="1"/>
        <end position="37"/>
    </location>
</feature>
<dbReference type="PANTHER" id="PTHR48228">
    <property type="entry name" value="SUCCINYL-COA--D-CITRAMALATE COA-TRANSFERASE"/>
    <property type="match status" value="1"/>
</dbReference>
<accession>A0A9D7T5C9</accession>
<sequence length="433" mass="45506">MSAVPADAGSEADPSAERSTARGASVDASPAAGATRREGPLHGIRVLELGTMYAAPTCGRMLRDFGAEVTKVEDPGAGDYARQWTPMKNGQSMGFARLNAGKRSVGIDVRSEAGRDLVRRLAADVDVVIESFRPGRLEAWGLGYDVLSVDNPRLVLTRVSGFGQTGPYSGKPGFGTVAETGSGFAFINGWPETPPTSPPFGFADSIAGISAAMGTAMALYRRERTGAGDVVDVALYEPLMFIIGDMIINYTGTGFVQGRVGNGTGSASPRGVYQAADGKWLSIAASNQGIAIRLFHAMGRPDILEDPRFATNAARMEHNDAIQAIVSAWVAARPRHEVLAVLDEHEVVCSQVNDASDIVADPHFSERTLVELTGSEALGRVLTPGPILHMGGYDGPVYAGVPTIGEHTDEVLLAAGLGQAELDRLRSEGVIGS</sequence>
<dbReference type="Pfam" id="PF02515">
    <property type="entry name" value="CoA_transf_3"/>
    <property type="match status" value="1"/>
</dbReference>
<dbReference type="PANTHER" id="PTHR48228:SF6">
    <property type="entry name" value="L-CARNITINE COA-TRANSFERASE"/>
    <property type="match status" value="1"/>
</dbReference>
<evidence type="ECO:0000313" key="5">
    <source>
        <dbReference type="Proteomes" id="UP000886632"/>
    </source>
</evidence>
<proteinExistence type="inferred from homology"/>
<organism evidence="4 5">
    <name type="scientific">Candidatus Phosphoribacter hodrii</name>
    <dbReference type="NCBI Taxonomy" id="2953743"/>
    <lineage>
        <taxon>Bacteria</taxon>
        <taxon>Bacillati</taxon>
        <taxon>Actinomycetota</taxon>
        <taxon>Actinomycetes</taxon>
        <taxon>Micrococcales</taxon>
        <taxon>Dermatophilaceae</taxon>
        <taxon>Candidatus Phosphoribacter</taxon>
    </lineage>
</organism>
<evidence type="ECO:0000256" key="3">
    <source>
        <dbReference type="SAM" id="MobiDB-lite"/>
    </source>
</evidence>
<dbReference type="EMBL" id="JADKGK010000005">
    <property type="protein sequence ID" value="MBL0002781.1"/>
    <property type="molecule type" value="Genomic_DNA"/>
</dbReference>